<proteinExistence type="predicted"/>
<dbReference type="EC" id="3.1.1.5" evidence="3"/>
<dbReference type="InterPro" id="IPR051532">
    <property type="entry name" value="Ester_Hydrolysis_Enzymes"/>
</dbReference>
<protein>
    <submittedName>
        <fullName evidence="3">Acyl-CoA thioesterase-1</fullName>
        <ecNumber evidence="3">3.1.1.5</ecNumber>
        <ecNumber evidence="3">3.1.2.-</ecNumber>
    </submittedName>
</protein>
<dbReference type="EC" id="3.1.2.-" evidence="3"/>
<feature type="chain" id="PRO_5032528907" evidence="1">
    <location>
        <begin position="25"/>
        <end position="227"/>
    </location>
</feature>
<keyword evidence="4" id="KW-1185">Reference proteome</keyword>
<dbReference type="CDD" id="cd01822">
    <property type="entry name" value="Lysophospholipase_L1_like"/>
    <property type="match status" value="1"/>
</dbReference>
<dbReference type="Pfam" id="PF13472">
    <property type="entry name" value="Lipase_GDSL_2"/>
    <property type="match status" value="1"/>
</dbReference>
<evidence type="ECO:0000256" key="1">
    <source>
        <dbReference type="SAM" id="SignalP"/>
    </source>
</evidence>
<dbReference type="RefSeq" id="WP_182548513.1">
    <property type="nucleotide sequence ID" value="NZ_JACGXN010000001.1"/>
</dbReference>
<dbReference type="SUPFAM" id="SSF52266">
    <property type="entry name" value="SGNH hydrolase"/>
    <property type="match status" value="1"/>
</dbReference>
<dbReference type="EMBL" id="JACGXN010000001">
    <property type="protein sequence ID" value="MBA8877917.1"/>
    <property type="molecule type" value="Genomic_DNA"/>
</dbReference>
<dbReference type="InterPro" id="IPR036514">
    <property type="entry name" value="SGNH_hydro_sf"/>
</dbReference>
<dbReference type="PANTHER" id="PTHR30383:SF24">
    <property type="entry name" value="THIOESTERASE 1_PROTEASE 1_LYSOPHOSPHOLIPASE L1"/>
    <property type="match status" value="1"/>
</dbReference>
<dbReference type="AlphaFoldDB" id="A0A839EN66"/>
<evidence type="ECO:0000313" key="3">
    <source>
        <dbReference type="EMBL" id="MBA8877917.1"/>
    </source>
</evidence>
<dbReference type="GO" id="GO:0004622">
    <property type="term" value="F:phosphatidylcholine lysophospholipase activity"/>
    <property type="evidence" value="ECO:0007669"/>
    <property type="project" value="UniProtKB-EC"/>
</dbReference>
<feature type="domain" description="SGNH hydrolase-type esterase" evidence="2">
    <location>
        <begin position="39"/>
        <end position="198"/>
    </location>
</feature>
<dbReference type="InterPro" id="IPR013830">
    <property type="entry name" value="SGNH_hydro"/>
</dbReference>
<dbReference type="Proteomes" id="UP000549052">
    <property type="component" value="Unassembled WGS sequence"/>
</dbReference>
<organism evidence="3 4">
    <name type="scientific">Phyllobacterium myrsinacearum</name>
    <dbReference type="NCBI Taxonomy" id="28101"/>
    <lineage>
        <taxon>Bacteria</taxon>
        <taxon>Pseudomonadati</taxon>
        <taxon>Pseudomonadota</taxon>
        <taxon>Alphaproteobacteria</taxon>
        <taxon>Hyphomicrobiales</taxon>
        <taxon>Phyllobacteriaceae</taxon>
        <taxon>Phyllobacterium</taxon>
    </lineage>
</organism>
<keyword evidence="1" id="KW-0732">Signal</keyword>
<dbReference type="PANTHER" id="PTHR30383">
    <property type="entry name" value="THIOESTERASE 1/PROTEASE 1/LYSOPHOSPHOLIPASE L1"/>
    <property type="match status" value="1"/>
</dbReference>
<accession>A0A839EN66</accession>
<comment type="caution">
    <text evidence="3">The sequence shown here is derived from an EMBL/GenBank/DDBJ whole genome shotgun (WGS) entry which is preliminary data.</text>
</comment>
<dbReference type="Gene3D" id="3.40.50.1110">
    <property type="entry name" value="SGNH hydrolase"/>
    <property type="match status" value="1"/>
</dbReference>
<evidence type="ECO:0000313" key="4">
    <source>
        <dbReference type="Proteomes" id="UP000549052"/>
    </source>
</evidence>
<feature type="signal peptide" evidence="1">
    <location>
        <begin position="1"/>
        <end position="24"/>
    </location>
</feature>
<sequence>MIFKPLIKIIVSLGLVALPSLALANQNAVSAHALSVVGFGDSLMSGFELPVQDSFTAQLEKSLKDKGVDISIANAGVAGDTTTGGLARLDWSVPDGTDLVILELGANDALRGISPEISEKNLADMIEKLQKRKIQVILAGMLAPPNMGGDYEQKFNAIFPDLAKKYDVPLYPFFMDGIATETSLLQADGMHPTTEGVAVMVKGFLPIMQKTIKQPTVTSDTSDSADQ</sequence>
<reference evidence="3 4" key="1">
    <citation type="submission" date="2020-07" db="EMBL/GenBank/DDBJ databases">
        <title>Genomic Encyclopedia of Type Strains, Phase IV (KMG-V): Genome sequencing to study the core and pangenomes of soil and plant-associated prokaryotes.</title>
        <authorList>
            <person name="Whitman W."/>
        </authorList>
    </citation>
    <scope>NUCLEOTIDE SEQUENCE [LARGE SCALE GENOMIC DNA]</scope>
    <source>
        <strain evidence="3 4">AN3</strain>
    </source>
</reference>
<evidence type="ECO:0000259" key="2">
    <source>
        <dbReference type="Pfam" id="PF13472"/>
    </source>
</evidence>
<gene>
    <name evidence="3" type="ORF">FHW16_001599</name>
</gene>
<keyword evidence="3" id="KW-0378">Hydrolase</keyword>
<name>A0A839EN66_9HYPH</name>